<feature type="transmembrane region" description="Helical" evidence="10">
    <location>
        <begin position="68"/>
        <end position="88"/>
    </location>
</feature>
<keyword evidence="3" id="KW-0716">Sensory transduction</keyword>
<keyword evidence="6 10" id="KW-1133">Transmembrane helix</keyword>
<dbReference type="GO" id="GO:0005886">
    <property type="term" value="C:plasma membrane"/>
    <property type="evidence" value="ECO:0007669"/>
    <property type="project" value="UniProtKB-SubCell"/>
</dbReference>
<sequence>MKNEVLQVSFISEDSKKDEGERYKSVSILTQNMFDQRPLLLDMIIPLNETRPHILIFPMNWYNEQETYFMKLLLFQYFSLIVLGIAAISSSSVYLTALQYVCAMFRIIGCLLDNILKDKKNKLKIIEDDAIYVRIIRIIQMHNKTIEFIDGLNNKFNTSYLIVMTCALCYIGITIVQLLGEYENRSNMVMLILSIFYIIFHLVWGFTFCYMGQHLQNLRNPLVFVAEEITKIIILCDHESSKTIVRLDRENVYCVVRIFYSARTIGDLLRYGIAFFALTLHDPPEGLRKRCSN</sequence>
<organism evidence="11 12">
    <name type="scientific">Vespula pensylvanica</name>
    <name type="common">Western yellow jacket</name>
    <name type="synonym">Wasp</name>
    <dbReference type="NCBI Taxonomy" id="30213"/>
    <lineage>
        <taxon>Eukaryota</taxon>
        <taxon>Metazoa</taxon>
        <taxon>Ecdysozoa</taxon>
        <taxon>Arthropoda</taxon>
        <taxon>Hexapoda</taxon>
        <taxon>Insecta</taxon>
        <taxon>Pterygota</taxon>
        <taxon>Neoptera</taxon>
        <taxon>Endopterygota</taxon>
        <taxon>Hymenoptera</taxon>
        <taxon>Apocrita</taxon>
        <taxon>Aculeata</taxon>
        <taxon>Vespoidea</taxon>
        <taxon>Vespidae</taxon>
        <taxon>Vespinae</taxon>
        <taxon>Vespula</taxon>
    </lineage>
</organism>
<keyword evidence="2" id="KW-1003">Cell membrane</keyword>
<evidence type="ECO:0000256" key="4">
    <source>
        <dbReference type="ARBA" id="ARBA00022692"/>
    </source>
</evidence>
<evidence type="ECO:0000256" key="7">
    <source>
        <dbReference type="ARBA" id="ARBA00023136"/>
    </source>
</evidence>
<keyword evidence="9" id="KW-0807">Transducer</keyword>
<keyword evidence="8" id="KW-0675">Receptor</keyword>
<proteinExistence type="predicted"/>
<evidence type="ECO:0000256" key="10">
    <source>
        <dbReference type="SAM" id="Phobius"/>
    </source>
</evidence>
<protein>
    <submittedName>
        <fullName evidence="11">Uncharacterized protein</fullName>
    </submittedName>
</protein>
<evidence type="ECO:0000256" key="1">
    <source>
        <dbReference type="ARBA" id="ARBA00004651"/>
    </source>
</evidence>
<keyword evidence="5" id="KW-0552">Olfaction</keyword>
<keyword evidence="4 10" id="KW-0812">Transmembrane</keyword>
<feature type="transmembrane region" description="Helical" evidence="10">
    <location>
        <begin position="160"/>
        <end position="179"/>
    </location>
</feature>
<reference evidence="11" key="1">
    <citation type="journal article" date="2020" name="G3 (Bethesda)">
        <title>High-Quality Assemblies for Three Invasive Social Wasps from the &lt;i&gt;Vespula&lt;/i&gt; Genus.</title>
        <authorList>
            <person name="Harrop T.W.R."/>
            <person name="Guhlin J."/>
            <person name="McLaughlin G.M."/>
            <person name="Permina E."/>
            <person name="Stockwell P."/>
            <person name="Gilligan J."/>
            <person name="Le Lec M.F."/>
            <person name="Gruber M.A.M."/>
            <person name="Quinn O."/>
            <person name="Lovegrove M."/>
            <person name="Duncan E.J."/>
            <person name="Remnant E.J."/>
            <person name="Van Eeckhoven J."/>
            <person name="Graham B."/>
            <person name="Knapp R.A."/>
            <person name="Langford K.W."/>
            <person name="Kronenberg Z."/>
            <person name="Press M.O."/>
            <person name="Eacker S.M."/>
            <person name="Wilson-Rankin E.E."/>
            <person name="Purcell J."/>
            <person name="Lester P.J."/>
            <person name="Dearden P.K."/>
        </authorList>
    </citation>
    <scope>NUCLEOTIDE SEQUENCE</scope>
    <source>
        <strain evidence="11">Volc-1</strain>
    </source>
</reference>
<accession>A0A834UFT6</accession>
<feature type="transmembrane region" description="Helical" evidence="10">
    <location>
        <begin position="191"/>
        <end position="211"/>
    </location>
</feature>
<comment type="subcellular location">
    <subcellularLocation>
        <location evidence="1">Cell membrane</location>
        <topology evidence="1">Multi-pass membrane protein</topology>
    </subcellularLocation>
</comment>
<evidence type="ECO:0000256" key="8">
    <source>
        <dbReference type="ARBA" id="ARBA00023170"/>
    </source>
</evidence>
<keyword evidence="12" id="KW-1185">Reference proteome</keyword>
<dbReference type="GO" id="GO:0007165">
    <property type="term" value="P:signal transduction"/>
    <property type="evidence" value="ECO:0007669"/>
    <property type="project" value="UniProtKB-KW"/>
</dbReference>
<dbReference type="PANTHER" id="PTHR21137">
    <property type="entry name" value="ODORANT RECEPTOR"/>
    <property type="match status" value="1"/>
</dbReference>
<evidence type="ECO:0000256" key="2">
    <source>
        <dbReference type="ARBA" id="ARBA00022475"/>
    </source>
</evidence>
<evidence type="ECO:0000313" key="12">
    <source>
        <dbReference type="Proteomes" id="UP000600918"/>
    </source>
</evidence>
<evidence type="ECO:0000313" key="11">
    <source>
        <dbReference type="EMBL" id="KAF7437735.1"/>
    </source>
</evidence>
<evidence type="ECO:0000256" key="9">
    <source>
        <dbReference type="ARBA" id="ARBA00023224"/>
    </source>
</evidence>
<dbReference type="PANTHER" id="PTHR21137:SF35">
    <property type="entry name" value="ODORANT RECEPTOR 19A-RELATED"/>
    <property type="match status" value="1"/>
</dbReference>
<dbReference type="Pfam" id="PF02949">
    <property type="entry name" value="7tm_6"/>
    <property type="match status" value="1"/>
</dbReference>
<dbReference type="AlphaFoldDB" id="A0A834UFT6"/>
<gene>
    <name evidence="11" type="ORF">H0235_000126</name>
</gene>
<dbReference type="EMBL" id="JACSDY010000001">
    <property type="protein sequence ID" value="KAF7437735.1"/>
    <property type="molecule type" value="Genomic_DNA"/>
</dbReference>
<evidence type="ECO:0000256" key="5">
    <source>
        <dbReference type="ARBA" id="ARBA00022725"/>
    </source>
</evidence>
<dbReference type="InterPro" id="IPR004117">
    <property type="entry name" value="7tm6_olfct_rcpt"/>
</dbReference>
<keyword evidence="7 10" id="KW-0472">Membrane</keyword>
<dbReference type="GO" id="GO:0004984">
    <property type="term" value="F:olfactory receptor activity"/>
    <property type="evidence" value="ECO:0007669"/>
    <property type="project" value="InterPro"/>
</dbReference>
<dbReference type="Proteomes" id="UP000600918">
    <property type="component" value="Unassembled WGS sequence"/>
</dbReference>
<name>A0A834UFT6_VESPE</name>
<evidence type="ECO:0000256" key="6">
    <source>
        <dbReference type="ARBA" id="ARBA00022989"/>
    </source>
</evidence>
<evidence type="ECO:0000256" key="3">
    <source>
        <dbReference type="ARBA" id="ARBA00022606"/>
    </source>
</evidence>
<dbReference type="GO" id="GO:0005549">
    <property type="term" value="F:odorant binding"/>
    <property type="evidence" value="ECO:0007669"/>
    <property type="project" value="InterPro"/>
</dbReference>
<comment type="caution">
    <text evidence="11">The sequence shown here is derived from an EMBL/GenBank/DDBJ whole genome shotgun (WGS) entry which is preliminary data.</text>
</comment>